<keyword evidence="5" id="KW-1185">Reference proteome</keyword>
<keyword evidence="3" id="KW-0732">Signal</keyword>
<feature type="region of interest" description="Disordered" evidence="1">
    <location>
        <begin position="353"/>
        <end position="373"/>
    </location>
</feature>
<protein>
    <recommendedName>
        <fullName evidence="6">SbsA Ig-like domain-containing protein</fullName>
    </recommendedName>
</protein>
<evidence type="ECO:0000256" key="2">
    <source>
        <dbReference type="SAM" id="Phobius"/>
    </source>
</evidence>
<keyword evidence="2" id="KW-0812">Transmembrane</keyword>
<gene>
    <name evidence="4" type="ORF">EXIGLDRAFT_755216</name>
</gene>
<dbReference type="OrthoDB" id="3323263at2759"/>
<feature type="compositionally biased region" description="Low complexity" evidence="1">
    <location>
        <begin position="214"/>
        <end position="223"/>
    </location>
</feature>
<dbReference type="InParanoid" id="A0A165C8Y8"/>
<feature type="chain" id="PRO_5007855920" description="SbsA Ig-like domain-containing protein" evidence="3">
    <location>
        <begin position="24"/>
        <end position="373"/>
    </location>
</feature>
<feature type="transmembrane region" description="Helical" evidence="2">
    <location>
        <begin position="252"/>
        <end position="276"/>
    </location>
</feature>
<proteinExistence type="predicted"/>
<feature type="signal peptide" evidence="3">
    <location>
        <begin position="1"/>
        <end position="23"/>
    </location>
</feature>
<feature type="compositionally biased region" description="Polar residues" evidence="1">
    <location>
        <begin position="192"/>
        <end position="213"/>
    </location>
</feature>
<feature type="compositionally biased region" description="Low complexity" evidence="1">
    <location>
        <begin position="179"/>
        <end position="191"/>
    </location>
</feature>
<keyword evidence="2" id="KW-1133">Transmembrane helix</keyword>
<evidence type="ECO:0000256" key="3">
    <source>
        <dbReference type="SAM" id="SignalP"/>
    </source>
</evidence>
<dbReference type="Proteomes" id="UP000077266">
    <property type="component" value="Unassembled WGS sequence"/>
</dbReference>
<dbReference type="AlphaFoldDB" id="A0A165C8Y8"/>
<evidence type="ECO:0000256" key="1">
    <source>
        <dbReference type="SAM" id="MobiDB-lite"/>
    </source>
</evidence>
<feature type="region of interest" description="Disordered" evidence="1">
    <location>
        <begin position="164"/>
        <end position="246"/>
    </location>
</feature>
<evidence type="ECO:0008006" key="6">
    <source>
        <dbReference type="Google" id="ProtNLM"/>
    </source>
</evidence>
<name>A0A165C8Y8_EXIGL</name>
<organism evidence="4 5">
    <name type="scientific">Exidia glandulosa HHB12029</name>
    <dbReference type="NCBI Taxonomy" id="1314781"/>
    <lineage>
        <taxon>Eukaryota</taxon>
        <taxon>Fungi</taxon>
        <taxon>Dikarya</taxon>
        <taxon>Basidiomycota</taxon>
        <taxon>Agaricomycotina</taxon>
        <taxon>Agaricomycetes</taxon>
        <taxon>Auriculariales</taxon>
        <taxon>Exidiaceae</taxon>
        <taxon>Exidia</taxon>
    </lineage>
</organism>
<dbReference type="EMBL" id="KV426350">
    <property type="protein sequence ID" value="KZV82040.1"/>
    <property type="molecule type" value="Genomic_DNA"/>
</dbReference>
<keyword evidence="2" id="KW-0472">Membrane</keyword>
<sequence length="373" mass="39651">MVFIRTPTLVGLVLILWAYHGRCQSNRGFKHDHEALRYSAVATAAATDCPGLCANSWWIAPNPHVNEPREGIPEQHTTAGPAASMSFTFTGSRSIAIYGERDATVTPTATLNGRQYLWSQSTYPLLFDTEALDDNTTYTLNVQHGGTGSLSILALFIDPTGRALPPDSGNATPTPSPLPTSTTLLPLSTSTASISTQGNDQEVQTQTTPPLTHSESSQSQVSSTARTLLPSGTGMPSPTTITSKPKGGTSSMALAAGCGGAAAAVLAFLLLGMWLWMSARSKRRNAIRSRSILDNGPHRESQNDCEMISPFRTNSRLVTSTVLSARSKDARERDVSVGVVAIDLEASPPTYVESVPPPVSGNKSRNVVVKSRS</sequence>
<evidence type="ECO:0000313" key="5">
    <source>
        <dbReference type="Proteomes" id="UP000077266"/>
    </source>
</evidence>
<feature type="compositionally biased region" description="Polar residues" evidence="1">
    <location>
        <begin position="234"/>
        <end position="246"/>
    </location>
</feature>
<reference evidence="4 5" key="1">
    <citation type="journal article" date="2016" name="Mol. Biol. Evol.">
        <title>Comparative Genomics of Early-Diverging Mushroom-Forming Fungi Provides Insights into the Origins of Lignocellulose Decay Capabilities.</title>
        <authorList>
            <person name="Nagy L.G."/>
            <person name="Riley R."/>
            <person name="Tritt A."/>
            <person name="Adam C."/>
            <person name="Daum C."/>
            <person name="Floudas D."/>
            <person name="Sun H."/>
            <person name="Yadav J.S."/>
            <person name="Pangilinan J."/>
            <person name="Larsson K.H."/>
            <person name="Matsuura K."/>
            <person name="Barry K."/>
            <person name="Labutti K."/>
            <person name="Kuo R."/>
            <person name="Ohm R.A."/>
            <person name="Bhattacharya S.S."/>
            <person name="Shirouzu T."/>
            <person name="Yoshinaga Y."/>
            <person name="Martin F.M."/>
            <person name="Grigoriev I.V."/>
            <person name="Hibbett D.S."/>
        </authorList>
    </citation>
    <scope>NUCLEOTIDE SEQUENCE [LARGE SCALE GENOMIC DNA]</scope>
    <source>
        <strain evidence="4 5">HHB12029</strain>
    </source>
</reference>
<accession>A0A165C8Y8</accession>
<evidence type="ECO:0000313" key="4">
    <source>
        <dbReference type="EMBL" id="KZV82040.1"/>
    </source>
</evidence>